<dbReference type="FunFam" id="3.40.47.10:FF:000019">
    <property type="entry name" value="Polyketide synthase type I"/>
    <property type="match status" value="2"/>
</dbReference>
<evidence type="ECO:0000256" key="13">
    <source>
        <dbReference type="ARBA" id="ARBA00066981"/>
    </source>
</evidence>
<dbReference type="InterPro" id="IPR016039">
    <property type="entry name" value="Thiolase-like"/>
</dbReference>
<dbReference type="SUPFAM" id="SSF51735">
    <property type="entry name" value="NAD(P)-binding Rossmann-fold domains"/>
    <property type="match status" value="4"/>
</dbReference>
<dbReference type="InterPro" id="IPR036291">
    <property type="entry name" value="NAD(P)-bd_dom_sf"/>
</dbReference>
<dbReference type="GO" id="GO:0004312">
    <property type="term" value="F:fatty acid synthase activity"/>
    <property type="evidence" value="ECO:0007669"/>
    <property type="project" value="TreeGrafter"/>
</dbReference>
<dbReference type="InterPro" id="IPR055123">
    <property type="entry name" value="SpnB-like_Rossmann"/>
</dbReference>
<dbReference type="SMART" id="SM00823">
    <property type="entry name" value="PKS_PP"/>
    <property type="match status" value="2"/>
</dbReference>
<proteinExistence type="predicted"/>
<dbReference type="SMART" id="SM01294">
    <property type="entry name" value="PKS_PP_betabranch"/>
    <property type="match status" value="1"/>
</dbReference>
<feature type="active site" description="Proton acceptor; for dehydratase activity" evidence="14">
    <location>
        <position position="964"/>
    </location>
</feature>
<dbReference type="InterPro" id="IPR029058">
    <property type="entry name" value="AB_hydrolase_fold"/>
</dbReference>
<keyword evidence="2" id="KW-0596">Phosphopantetheine</keyword>
<evidence type="ECO:0000313" key="19">
    <source>
        <dbReference type="Proteomes" id="UP000309033"/>
    </source>
</evidence>
<comment type="function">
    <text evidence="10">Involved in the biosynthesis of antibiotic erythromycin via the biosynthesis of its aglycone precursor, 6-deoxyerythronolide B (6-dEB).</text>
</comment>
<dbReference type="InterPro" id="IPR016035">
    <property type="entry name" value="Acyl_Trfase/lysoPLipase"/>
</dbReference>
<comment type="catalytic activity">
    <reaction evidence="9">
        <text>6 (S)-methylmalonyl-CoA + propanoyl-CoA + 6 NADPH + 12 H(+) = 6-deoxyerythronolide B + 6 CO2 + 6 NADP(+) + 7 CoA + H2O</text>
        <dbReference type="Rhea" id="RHEA:23068"/>
        <dbReference type="ChEBI" id="CHEBI:15377"/>
        <dbReference type="ChEBI" id="CHEBI:15378"/>
        <dbReference type="ChEBI" id="CHEBI:16089"/>
        <dbReference type="ChEBI" id="CHEBI:16526"/>
        <dbReference type="ChEBI" id="CHEBI:57287"/>
        <dbReference type="ChEBI" id="CHEBI:57327"/>
        <dbReference type="ChEBI" id="CHEBI:57392"/>
        <dbReference type="ChEBI" id="CHEBI:57783"/>
        <dbReference type="ChEBI" id="CHEBI:58349"/>
        <dbReference type="EC" id="2.3.1.94"/>
    </reaction>
</comment>
<evidence type="ECO:0000256" key="9">
    <source>
        <dbReference type="ARBA" id="ARBA00052442"/>
    </source>
</evidence>
<dbReference type="Pfam" id="PF08659">
    <property type="entry name" value="KR"/>
    <property type="match status" value="2"/>
</dbReference>
<evidence type="ECO:0000256" key="10">
    <source>
        <dbReference type="ARBA" id="ARBA00060158"/>
    </source>
</evidence>
<dbReference type="InterPro" id="IPR049552">
    <property type="entry name" value="PKS_DH_N"/>
</dbReference>
<feature type="domain" description="Carrier" evidence="15">
    <location>
        <begin position="3473"/>
        <end position="3548"/>
    </location>
</feature>
<dbReference type="GO" id="GO:0004315">
    <property type="term" value="F:3-oxoacyl-[acyl-carrier-protein] synthase activity"/>
    <property type="evidence" value="ECO:0007669"/>
    <property type="project" value="InterPro"/>
</dbReference>
<evidence type="ECO:0000256" key="12">
    <source>
        <dbReference type="ARBA" id="ARBA00063272"/>
    </source>
</evidence>
<dbReference type="SMART" id="SM00822">
    <property type="entry name" value="PKS_KR"/>
    <property type="match status" value="2"/>
</dbReference>
<dbReference type="Pfam" id="PF08990">
    <property type="entry name" value="Docking"/>
    <property type="match status" value="1"/>
</dbReference>
<dbReference type="SUPFAM" id="SSF53474">
    <property type="entry name" value="alpha/beta-Hydrolases"/>
    <property type="match status" value="1"/>
</dbReference>
<dbReference type="Gene3D" id="3.40.50.1820">
    <property type="entry name" value="alpha/beta hydrolase"/>
    <property type="match status" value="1"/>
</dbReference>
<dbReference type="InterPro" id="IPR050091">
    <property type="entry name" value="PKS_NRPS_Biosynth_Enz"/>
</dbReference>
<comment type="subunit">
    <text evidence="12">Homodimer. Erythronolide synthase is composed of EryAI, EryAII and EryAIII multimodular (2 modules) polypeptides each coding for a functional synthase subunit which participates in 2 of the six FAS-like elongation steps required for formation of the polyketide. Module 1, 2, 3, 4, 5, and 6 participating in biosynthesis steps 1, 2, 3, 4, 5, and 6, respectively.</text>
</comment>
<keyword evidence="6" id="KW-0045">Antibiotic biosynthesis</keyword>
<dbReference type="Gene3D" id="3.40.50.720">
    <property type="entry name" value="NAD(P)-binding Rossmann-like Domain"/>
    <property type="match status" value="2"/>
</dbReference>
<dbReference type="Pfam" id="PF02801">
    <property type="entry name" value="Ketoacyl-synt_C"/>
    <property type="match status" value="2"/>
</dbReference>
<dbReference type="SUPFAM" id="SSF53901">
    <property type="entry name" value="Thiolase-like"/>
    <property type="match status" value="2"/>
</dbReference>
<dbReference type="InterPro" id="IPR032821">
    <property type="entry name" value="PKS_assoc"/>
</dbReference>
<feature type="domain" description="Ketosynthase family 3 (KS3)" evidence="16">
    <location>
        <begin position="1772"/>
        <end position="2189"/>
    </location>
</feature>
<dbReference type="Gene3D" id="1.10.1200.10">
    <property type="entry name" value="ACP-like"/>
    <property type="match status" value="2"/>
</dbReference>
<evidence type="ECO:0000256" key="14">
    <source>
        <dbReference type="PROSITE-ProRule" id="PRU01363"/>
    </source>
</evidence>
<dbReference type="InterPro" id="IPR020806">
    <property type="entry name" value="PKS_PP-bd"/>
</dbReference>
<dbReference type="InterPro" id="IPR042104">
    <property type="entry name" value="PKS_dehydratase_sf"/>
</dbReference>
<dbReference type="SUPFAM" id="SSF55048">
    <property type="entry name" value="Probable ACP-binding domain of malonyl-CoA ACP transacylase"/>
    <property type="match status" value="2"/>
</dbReference>
<comment type="caution">
    <text evidence="18">The sequence shown here is derived from an EMBL/GenBank/DDBJ whole genome shotgun (WGS) entry which is preliminary data.</text>
</comment>
<dbReference type="SMART" id="SM00825">
    <property type="entry name" value="PKS_KS"/>
    <property type="match status" value="2"/>
</dbReference>
<dbReference type="InterPro" id="IPR014043">
    <property type="entry name" value="Acyl_transferase_dom"/>
</dbReference>
<protein>
    <recommendedName>
        <fullName evidence="13">6-deoxyerythronolide-B synthase</fullName>
        <ecNumber evidence="13">2.3.1.94</ecNumber>
    </recommendedName>
</protein>
<dbReference type="GO" id="GO:0033068">
    <property type="term" value="P:macrolide biosynthetic process"/>
    <property type="evidence" value="ECO:0007669"/>
    <property type="project" value="UniProtKB-ARBA"/>
</dbReference>
<dbReference type="Pfam" id="PF22953">
    <property type="entry name" value="SpnB_Rossmann"/>
    <property type="match status" value="2"/>
</dbReference>
<dbReference type="Pfam" id="PF00550">
    <property type="entry name" value="PP-binding"/>
    <property type="match status" value="2"/>
</dbReference>
<feature type="region of interest" description="N-terminal hotdog fold" evidence="14">
    <location>
        <begin position="932"/>
        <end position="1058"/>
    </location>
</feature>
<dbReference type="PANTHER" id="PTHR43775">
    <property type="entry name" value="FATTY ACID SYNTHASE"/>
    <property type="match status" value="1"/>
</dbReference>
<dbReference type="InterPro" id="IPR020841">
    <property type="entry name" value="PKS_Beta-ketoAc_synthase_dom"/>
</dbReference>
<feature type="active site" description="Proton donor; for dehydratase activity" evidence="14">
    <location>
        <position position="1131"/>
    </location>
</feature>
<keyword evidence="7" id="KW-0511">Multifunctional enzyme</keyword>
<feature type="region of interest" description="C-terminal hotdog fold" evidence="14">
    <location>
        <begin position="1070"/>
        <end position="1209"/>
    </location>
</feature>
<dbReference type="InterPro" id="IPR014030">
    <property type="entry name" value="Ketoacyl_synth_N"/>
</dbReference>
<dbReference type="SMART" id="SM00827">
    <property type="entry name" value="PKS_AT"/>
    <property type="match status" value="2"/>
</dbReference>
<dbReference type="InterPro" id="IPR009081">
    <property type="entry name" value="PP-bd_ACP"/>
</dbReference>
<dbReference type="Gene3D" id="3.30.70.3290">
    <property type="match status" value="2"/>
</dbReference>
<evidence type="ECO:0000256" key="8">
    <source>
        <dbReference type="ARBA" id="ARBA00023315"/>
    </source>
</evidence>
<feature type="active site" description="Proton donor; for dehydratase activity" evidence="14">
    <location>
        <position position="2918"/>
    </location>
</feature>
<dbReference type="InterPro" id="IPR049900">
    <property type="entry name" value="PKS_mFAS_DH"/>
</dbReference>
<evidence type="ECO:0000256" key="4">
    <source>
        <dbReference type="ARBA" id="ARBA00022679"/>
    </source>
</evidence>
<keyword evidence="8" id="KW-0012">Acyltransferase</keyword>
<organism evidence="18 19">
    <name type="scientific">Microbispora triticiradicis</name>
    <dbReference type="NCBI Taxonomy" id="2200763"/>
    <lineage>
        <taxon>Bacteria</taxon>
        <taxon>Bacillati</taxon>
        <taxon>Actinomycetota</taxon>
        <taxon>Actinomycetes</taxon>
        <taxon>Streptosporangiales</taxon>
        <taxon>Streptosporangiaceae</taxon>
        <taxon>Microbispora</taxon>
    </lineage>
</organism>
<dbReference type="InterPro" id="IPR014031">
    <property type="entry name" value="Ketoacyl_synth_C"/>
</dbReference>
<dbReference type="InterPro" id="IPR006162">
    <property type="entry name" value="Ppantetheine_attach_site"/>
</dbReference>
<dbReference type="PROSITE" id="PS00012">
    <property type="entry name" value="PHOSPHOPANTETHEINE"/>
    <property type="match status" value="1"/>
</dbReference>
<dbReference type="InterPro" id="IPR020807">
    <property type="entry name" value="PKS_DH"/>
</dbReference>
<accession>A0A5R8YIR2</accession>
<dbReference type="InterPro" id="IPR020802">
    <property type="entry name" value="TesA-like"/>
</dbReference>
<dbReference type="EC" id="2.3.1.94" evidence="13"/>
<evidence type="ECO:0000259" key="17">
    <source>
        <dbReference type="PROSITE" id="PS52019"/>
    </source>
</evidence>
<keyword evidence="5" id="KW-0677">Repeat</keyword>
<dbReference type="Pfam" id="PF21089">
    <property type="entry name" value="PKS_DH_N"/>
    <property type="match status" value="2"/>
</dbReference>
<dbReference type="Gene3D" id="3.40.366.10">
    <property type="entry name" value="Malonyl-Coenzyme A Acyl Carrier Protein, domain 2"/>
    <property type="match status" value="2"/>
</dbReference>
<dbReference type="InterPro" id="IPR016036">
    <property type="entry name" value="Malonyl_transacylase_ACP-bd"/>
</dbReference>
<feature type="region of interest" description="C-terminal hotdog fold" evidence="14">
    <location>
        <begin position="2857"/>
        <end position="2998"/>
    </location>
</feature>
<evidence type="ECO:0000256" key="1">
    <source>
        <dbReference type="ARBA" id="ARBA00001957"/>
    </source>
</evidence>
<feature type="domain" description="Carrier" evidence="15">
    <location>
        <begin position="1680"/>
        <end position="1755"/>
    </location>
</feature>
<dbReference type="CDD" id="cd08956">
    <property type="entry name" value="KR_3_FAS_SDR_x"/>
    <property type="match status" value="2"/>
</dbReference>
<dbReference type="InterPro" id="IPR018201">
    <property type="entry name" value="Ketoacyl_synth_AS"/>
</dbReference>
<evidence type="ECO:0000256" key="11">
    <source>
        <dbReference type="ARBA" id="ARBA00060622"/>
    </source>
</evidence>
<evidence type="ECO:0000259" key="15">
    <source>
        <dbReference type="PROSITE" id="PS50075"/>
    </source>
</evidence>
<evidence type="ECO:0000256" key="5">
    <source>
        <dbReference type="ARBA" id="ARBA00022737"/>
    </source>
</evidence>
<dbReference type="GO" id="GO:0006633">
    <property type="term" value="P:fatty acid biosynthetic process"/>
    <property type="evidence" value="ECO:0007669"/>
    <property type="project" value="InterPro"/>
</dbReference>
<evidence type="ECO:0000256" key="2">
    <source>
        <dbReference type="ARBA" id="ARBA00022450"/>
    </source>
</evidence>
<keyword evidence="3" id="KW-0597">Phosphoprotein</keyword>
<dbReference type="Pfam" id="PF00109">
    <property type="entry name" value="ketoacyl-synt"/>
    <property type="match status" value="2"/>
</dbReference>
<dbReference type="GO" id="GO:0031177">
    <property type="term" value="F:phosphopantetheine binding"/>
    <property type="evidence" value="ECO:0007669"/>
    <property type="project" value="InterPro"/>
</dbReference>
<evidence type="ECO:0000259" key="16">
    <source>
        <dbReference type="PROSITE" id="PS52004"/>
    </source>
</evidence>
<dbReference type="InterPro" id="IPR013968">
    <property type="entry name" value="PKS_KR"/>
</dbReference>
<sequence>MSDSDVKLVEALRASLKETERLRGEHRKIIAAQHEPIAIIGMACRYPGGVSSPEDLWRLVSDGVDAISDWPADRGWDVEGLFDPSGERPNTSYVKSGGFLHEAAEFDAGFFGISPNEALVMDPQQRLLLETSWEAMERAGIDPGSLRGSATGVFAGMMYHDYAANANTGSIASGRVSYVFGFEGPSVTVDTACSSSLVALHLAGQALRSGECSLALVGGVAVMATPEAIIEFSRQRGLSPDGRCRSFAAGANGTAWAEGCGVLLVERLSDARRLGHRVLAVVRGTAVNQDGASNGLTAPNGPSQERVIRQALANARLSVQDVDVVEGHGTGTTLGDPIEAQAVLATYGQDRPEDRPLWLGSFKSNIGHAQAAAGVGGIIKMVQAIRHGVLPKTLHVDEPSPHIEWSAGQVQLLTEAMPWPEVDRPRRAGVSSFGISGTNAHVIIEQAPADLTPTEAPAPAGVVPGEGEDQTGAPVAWVLSGKTPDALAGQAARVLSFVQEHPGLNVADIGYSLATTRTSFERRAVVTGGDRATLLARLAAVAETRTAPGVVQGIARSGGKVGMLFTGQGAQRLGMGRELHATFPVFAQAFDAVVDELDAHLDRPLREVIWGEDPGLADQTAYAQAGLFAVEVALFRLLESWGVRPDYLAGHSVGELAAAHVAGMLSLADACRLVAARGRLMQALPAGGAMVAIQATEDEVTPLLTDGVDIAAVNGPSALVISGQEGPVLALAAQFAGRGRKTRPLRVSHAFHSHMMDPMLADFAEVAGTVSFDAPRIPIVSTVTGGLAAEELGTARYWVDQVRGAVRFADAVTTLAGQGVTRFVELGPDAVLTAMAQQTLDEADTAVFTATMRAERPEPGTVVAALGQLHTAGVPVDWQAFYAETGATRVDLPTYAFQRERYWLDTYDYLSESWAADYVGNLSSAGLEAVEHPLLGAVIPLPDSGGLVLTGRLSVHTHPWLADHQVYGNILLPGTGFVEMAVHAGDKAGCPILEELTLQAPLVLPEGAYRDGLAVQVVVGAADDAGRRPLLVRSRPDHDAENWTVHAQGVLAEGPDVRGESLEQWPPPGATPIDVQGAYEELLAAGYGYGPTFQGLRAAWRRGEDLFAEVALPDQAHQDAALFGLHPALLDASMHAILVDGDGRGEGETVLPFVWGGVSLHATGAPAARVRLAPSATRGLALNVADATGRPVLTVASLVSRPVSVDQLSATRDVADEALFGIEWSPLAAASDDTNWVVLGSGPFPEGVPVVESLRALADAAVVPGAVVWQAPDAPAADVPSGVRSVTTAVLEIVQEWLAEDRFADSRLVVVTRGAVATGEADDVALTQAPVWGLVRAAIAENPGRFALLDVDDHPGSPDAVAAVVASAEPEAAIRAGEVLVPRFVRPTPPAEAAAPALDPDGTALITGGTGGLGGLLARHLVTAYGVRSLVLTSRRGPDAPGAAELRDELTALGAEVTIAACDAADRDALAGVLAAIPAERPLTAVVHAAGVADNGLVGALTPERLAAVLAPKADAAWHLHELTKDLDLAAFVLLSSAGGMVLAAGQGNYAAANVFLDALATHRHAHGLPATSMAYGLWGVDAGLGALLSDADLTRMRRMGYPALTAEDGLALFDAALAAPGAVRVPLRIDPVALRAKPEQLPHLLRGLVRVPIRQAARSGGGEALRQRLAGLGEAERSAALLDLVRSTVAAVLGHASADAIEPDRAFQELGFDSLSAVELRNVLGEATGLRLPATLVFDYPSALAVAEHIGETLSGTREETGVAVQAPLDDEPIAIIGMACRYPGGVASPEDLWRLVTDGVDAVGEFPADRGWDVEGIYDPEPGVPGKTYARNGGFLYDAAEFDPGFFGISPNEAVMMDPQQRLLLETSWEAFERAGIDPGALRGSKTGVFAGVMYHDYGQGVGVASSSGGSLVSGRVAYTLGLEGPALTVDTACSSSLVALHLAGQALKSGECSLALAGGVTVMSEPAMFIEFSRQRGLSPDGRCRSFAAGANGAAWAEGAGLLLMERLSDARRLGHRVLAVIRGSAVNQDGASNGFTAPNGPSQQRVIRQALANARLSVRDVDVVEGHGTGTTLGDPIEAQAVLATYGQDRPEERPLWLGSLKSNIGHAQAAAGVGGVIKMVQAIRHAELPKTLHVDEPSPHVEWSAGQVRLLTEAMPWPEVDRPRRAAVSSFGISGTNAHVIIEQAPADLAGPEEFSLVPSAGAALLQAEAGSASPAIAVEADAPVSGVPAEIGQPTGAAADAQPGEGEVQAGALVAPVAWVVSGKTADALAGQAARVLAFVRDRPSLSVADVGLSLATTRASFERRAVVTGGDRAGLLAGLAALAEGRTAPQVVQGVARSGGKVGVLFTGQGAQRLGMGWELHAAFPVFAQAFDAVVAELDGHLDRPLREVIWGADADLVDQTAYAQAGLFAVEVALFRLVSSWGVRPDYLAGHSVGELAAAHVAGMLSLADACRLVAARGRLMQALPAGGAMVAIQATEEEVTPLLTEGVDIAAVNGPRAVVISGQEGPVLALAERLAEQGRKTRRLRVSHAFHSHLMEPMLADFAEVAESLTYAPASIPIVSTVTGGLADDGFGTAQYWVDQVRGAVRFADAVTTLAAQGVTRFVELGPDAVLTAMAQQTLDEADTAVFTATMRAERPEPGTVVAALGQLHTAGVPVDWQAFYAETGATRVDLPTYAFQRQHYWVPPNRDGVNAESAGLATVEHPLLGAAIPAPDSDAVVFTGRLSVRTHPWLADHQVFGSVLLPGTGLVELALHAAEHTGCTHVEELTLAAPLVLPGGAAGSGEGAVQVQVVVGAADEDGRRTVAIYSRGAQAPADLPWTLHAEGTLSTNPADTNPAGADLSQWPPAEAGAVDLTDAYQILHERGYGYGPAFQGLRAAWRRGEELFAEVALPDHEHQDAALFGLHPALLDAAMHGLSFAVPDEADDAERTLLPFAWHGVALHAVGARALRVRLTWLSENTLALDIADPAGTPVASVERLALRAISPEQLAASRPGGLETLLRPEWTELPGTQAEPATHAWVALGGDGLGLGIPVVDDVAALAGLPEAPEVAIFRCPAQDTGDVLADVRGAANAVLAVVRDWLADERLVDSRLVVVTSDAAPASPAALTVDPRPAPVWGVLRAAQAENPGRFTILDLDGSETPAVVAQAVASREPEVIVRNGVAGVPRLVPVPRAAEAPESPWRPDRTVLVTGGTGGLGSLVARHLVVRHGVRHLLLTSRSGLAAAGAPELVAELSGHGATVTVAACDVSDRDQLAGLLAAVPAEHPLGGVVHVAGIGDNGLVATMTPERLDGVLRPKADAAWHLHELTRDLDLTAFALFSSAGGQVLAAGQASYAAANVFLDALAVHRHASGLPATAMAFGLWDVDTGLSQWLSDTDLHRLRRQGLPPLTAEEGLALFDAALASPYPALTPLSLDRAALRSRPGEPPALLRGLAGTGRRRASVGQADPGAFRDRLAGLGEPERKAALEELVRGVAAVLLGHAGAADVDLDKDFLESGFDSLSAMELRNGLNAATGLRLPPMVVFDSKTPRELAAYLHDEMAVTPAGAPAAGAAATPTAGERAPDTLSALFRAAINDNQVAGAFDLLRAVSNLRPKFTTPADLGGPIPAVQLADGPARPRLICLSTPMVTGGVHQHARLVRHLTPRHVSAIPTPGFAAGDSLPATPEAGVLALAEAVIAAAEGEPFVLLGYSSGGTLAHAAAACLEERYGISPSGLVLLDTFKLHEGAGQAIPMQQLAAGLFEVEEMFGGFDSARLSGMGCWFDMLPDLDIGTVSAPVLFAQCTESFLGTEPADGWQATSWDAAHTVRQVQANHFTMIDERAHVTARVVDEWLQSISS</sequence>
<dbReference type="Pfam" id="PF14765">
    <property type="entry name" value="PS-DH"/>
    <property type="match status" value="2"/>
</dbReference>
<keyword evidence="19" id="KW-1185">Reference proteome</keyword>
<dbReference type="Proteomes" id="UP000309033">
    <property type="component" value="Unassembled WGS sequence"/>
</dbReference>
<dbReference type="SUPFAM" id="SSF47336">
    <property type="entry name" value="ACP-like"/>
    <property type="match status" value="2"/>
</dbReference>
<feature type="domain" description="PKS/mFAS DH" evidence="17">
    <location>
        <begin position="2711"/>
        <end position="2998"/>
    </location>
</feature>
<dbReference type="InterPro" id="IPR057326">
    <property type="entry name" value="KR_dom"/>
</dbReference>
<dbReference type="InterPro" id="IPR049551">
    <property type="entry name" value="PKS_DH_C"/>
</dbReference>
<feature type="region of interest" description="N-terminal hotdog fold" evidence="14">
    <location>
        <begin position="2711"/>
        <end position="2842"/>
    </location>
</feature>
<feature type="domain" description="Ketosynthase family 3 (KS3)" evidence="16">
    <location>
        <begin position="34"/>
        <end position="446"/>
    </location>
</feature>
<feature type="domain" description="PKS/mFAS DH" evidence="17">
    <location>
        <begin position="932"/>
        <end position="1209"/>
    </location>
</feature>
<evidence type="ECO:0000256" key="7">
    <source>
        <dbReference type="ARBA" id="ARBA00023268"/>
    </source>
</evidence>
<dbReference type="CDD" id="cd00833">
    <property type="entry name" value="PKS"/>
    <property type="match status" value="2"/>
</dbReference>
<dbReference type="PROSITE" id="PS52019">
    <property type="entry name" value="PKS_MFAS_DH"/>
    <property type="match status" value="2"/>
</dbReference>
<dbReference type="InterPro" id="IPR015083">
    <property type="entry name" value="NorB/c/GfsB-D-like_docking"/>
</dbReference>
<name>A0A5R8YIR2_9ACTN</name>
<gene>
    <name evidence="18" type="ORF">FED44_31495</name>
</gene>
<comment type="pathway">
    <text evidence="11">Antibiotic biosynthesis; erythromycin biosynthesis.</text>
</comment>
<dbReference type="InterPro" id="IPR001227">
    <property type="entry name" value="Ac_transferase_dom_sf"/>
</dbReference>
<dbReference type="Gene3D" id="3.40.47.10">
    <property type="match status" value="2"/>
</dbReference>
<evidence type="ECO:0000256" key="3">
    <source>
        <dbReference type="ARBA" id="ARBA00022553"/>
    </source>
</evidence>
<dbReference type="GO" id="GO:0047879">
    <property type="term" value="F:erythronolide synthase activity"/>
    <property type="evidence" value="ECO:0007669"/>
    <property type="project" value="UniProtKB-EC"/>
</dbReference>
<feature type="active site" description="Proton acceptor; for dehydratase activity" evidence="14">
    <location>
        <position position="2743"/>
    </location>
</feature>
<dbReference type="Gene3D" id="3.10.129.110">
    <property type="entry name" value="Polyketide synthase dehydratase"/>
    <property type="match status" value="2"/>
</dbReference>
<evidence type="ECO:0000256" key="6">
    <source>
        <dbReference type="ARBA" id="ARBA00023194"/>
    </source>
</evidence>
<dbReference type="Pfam" id="PF00975">
    <property type="entry name" value="Thioesterase"/>
    <property type="match status" value="1"/>
</dbReference>
<keyword evidence="4" id="KW-0808">Transferase</keyword>
<dbReference type="SMART" id="SM00826">
    <property type="entry name" value="PKS_DH"/>
    <property type="match status" value="2"/>
</dbReference>
<dbReference type="EMBL" id="VANP01000018">
    <property type="protein sequence ID" value="TLP52509.1"/>
    <property type="molecule type" value="Genomic_DNA"/>
</dbReference>
<dbReference type="PROSITE" id="PS00606">
    <property type="entry name" value="KS3_1"/>
    <property type="match status" value="2"/>
</dbReference>
<dbReference type="PANTHER" id="PTHR43775:SF51">
    <property type="entry name" value="INACTIVE PHENOLPHTHIOCEROL SYNTHESIS POLYKETIDE SYNTHASE TYPE I PKS1-RELATED"/>
    <property type="match status" value="1"/>
</dbReference>
<dbReference type="SUPFAM" id="SSF52151">
    <property type="entry name" value="FabD/lysophospholipase-like"/>
    <property type="match status" value="2"/>
</dbReference>
<dbReference type="FunFam" id="3.40.366.10:FF:000002">
    <property type="entry name" value="Probable polyketide synthase 2"/>
    <property type="match status" value="2"/>
</dbReference>
<dbReference type="InterPro" id="IPR036736">
    <property type="entry name" value="ACP-like_sf"/>
</dbReference>
<reference evidence="18" key="1">
    <citation type="submission" date="2019-05" db="EMBL/GenBank/DDBJ databases">
        <title>Isolation, diversity and antifungal activity of Actinobacteria from wheat.</title>
        <authorList>
            <person name="Yu B."/>
        </authorList>
    </citation>
    <scope>NUCLEOTIDE SEQUENCE [LARGE SCALE GENOMIC DNA]</scope>
    <source>
        <strain evidence="18">NEAU-HEGS1-5</strain>
    </source>
</reference>
<dbReference type="FunFam" id="1.10.1200.10:FF:000007">
    <property type="entry name" value="Probable polyketide synthase pks17"/>
    <property type="match status" value="1"/>
</dbReference>
<dbReference type="InterPro" id="IPR001031">
    <property type="entry name" value="Thioesterase"/>
</dbReference>
<dbReference type="PROSITE" id="PS52004">
    <property type="entry name" value="KS3_2"/>
    <property type="match status" value="2"/>
</dbReference>
<dbReference type="SMART" id="SM00824">
    <property type="entry name" value="PKS_TE"/>
    <property type="match status" value="1"/>
</dbReference>
<dbReference type="Pfam" id="PF16197">
    <property type="entry name" value="KAsynt_C_assoc"/>
    <property type="match status" value="2"/>
</dbReference>
<comment type="cofactor">
    <cofactor evidence="1">
        <name>pantetheine 4'-phosphate</name>
        <dbReference type="ChEBI" id="CHEBI:47942"/>
    </cofactor>
</comment>
<dbReference type="OrthoDB" id="4537517at2"/>
<dbReference type="Pfam" id="PF00698">
    <property type="entry name" value="Acyl_transf_1"/>
    <property type="match status" value="2"/>
</dbReference>
<evidence type="ECO:0000313" key="18">
    <source>
        <dbReference type="EMBL" id="TLP52509.1"/>
    </source>
</evidence>
<dbReference type="PROSITE" id="PS50075">
    <property type="entry name" value="CARRIER"/>
    <property type="match status" value="2"/>
</dbReference>